<proteinExistence type="predicted"/>
<evidence type="ECO:0000313" key="9">
    <source>
        <dbReference type="EMBL" id="GFH49174.1"/>
    </source>
</evidence>
<dbReference type="PROSITE" id="PS51462">
    <property type="entry name" value="NUDIX"/>
    <property type="match status" value="1"/>
</dbReference>
<evidence type="ECO:0000256" key="2">
    <source>
        <dbReference type="ARBA" id="ARBA00001946"/>
    </source>
</evidence>
<evidence type="ECO:0000256" key="3">
    <source>
        <dbReference type="ARBA" id="ARBA00022723"/>
    </source>
</evidence>
<keyword evidence="3" id="KW-0479">Metal-binding</keyword>
<sequence>MALTSYFPFMASSRKYGMKMMCKSMTTTSNRFSNVSISPENREKVQNEEDSSKERNPKRVWLPKEDQEENIPDRLPMYWNRSVDETDLSSMRSIIDHIGIQERQGGRMRQRKLGVLREDPAEDMRLLIENYTVPSLASALRDREDVLQLCATLLAEQKIDELSVILRPFEQRYVERRRRKEIRLDLSNGFDQASLEMLRKGLNRMPRRVGQAHQRRAGVVLPLCNVDGVPCVLFEKRSAKLRAHADEVCLPGGMVSSSNDKSIVDTCLREMYEEIEGLEENSQHVVTLGVLRCNWGEVHHLVGVAVTPVVCYIGEIGDIDLRPNSDEVAECFTVPLALFLERERWVRRPDFAPIFTGGPHVCWGLTGYILNRFVKDVLARYRVDVPPEPKRWFP</sequence>
<feature type="region of interest" description="Disordered" evidence="7">
    <location>
        <begin position="31"/>
        <end position="67"/>
    </location>
</feature>
<evidence type="ECO:0000313" key="10">
    <source>
        <dbReference type="Proteomes" id="UP001054902"/>
    </source>
</evidence>
<keyword evidence="4" id="KW-0378">Hydrolase</keyword>
<dbReference type="EMBL" id="BLLK01000032">
    <property type="protein sequence ID" value="GFH49174.1"/>
    <property type="molecule type" value="Genomic_DNA"/>
</dbReference>
<dbReference type="Proteomes" id="UP001054902">
    <property type="component" value="Unassembled WGS sequence"/>
</dbReference>
<dbReference type="InterPro" id="IPR000086">
    <property type="entry name" value="NUDIX_hydrolase_dom"/>
</dbReference>
<dbReference type="InterPro" id="IPR015797">
    <property type="entry name" value="NUDIX_hydrolase-like_dom_sf"/>
</dbReference>
<feature type="compositionally biased region" description="Basic and acidic residues" evidence="7">
    <location>
        <begin position="40"/>
        <end position="65"/>
    </location>
</feature>
<protein>
    <recommendedName>
        <fullName evidence="8">Nudix hydrolase domain-containing protein</fullName>
    </recommendedName>
</protein>
<evidence type="ECO:0000256" key="5">
    <source>
        <dbReference type="ARBA" id="ARBA00022842"/>
    </source>
</evidence>
<reference evidence="9 10" key="1">
    <citation type="journal article" date="2021" name="Sci. Rep.">
        <title>The genome of the diatom Chaetoceros tenuissimus carries an ancient integrated fragment of an extant virus.</title>
        <authorList>
            <person name="Hongo Y."/>
            <person name="Kimura K."/>
            <person name="Takaki Y."/>
            <person name="Yoshida Y."/>
            <person name="Baba S."/>
            <person name="Kobayashi G."/>
            <person name="Nagasaki K."/>
            <person name="Hano T."/>
            <person name="Tomaru Y."/>
        </authorList>
    </citation>
    <scope>NUCLEOTIDE SEQUENCE [LARGE SCALE GENOMIC DNA]</scope>
    <source>
        <strain evidence="9 10">NIES-3715</strain>
    </source>
</reference>
<dbReference type="AlphaFoldDB" id="A0AAD3H433"/>
<name>A0AAD3H433_9STRA</name>
<accession>A0AAD3H433</accession>
<evidence type="ECO:0000256" key="1">
    <source>
        <dbReference type="ARBA" id="ARBA00001936"/>
    </source>
</evidence>
<dbReference type="CDD" id="cd03426">
    <property type="entry name" value="NUDIX_CoAse_Nudt7"/>
    <property type="match status" value="1"/>
</dbReference>
<dbReference type="PANTHER" id="PTHR12992:SF11">
    <property type="entry name" value="MITOCHONDRIAL COENZYME A DIPHOSPHATASE NUDT8"/>
    <property type="match status" value="1"/>
</dbReference>
<dbReference type="GO" id="GO:0046872">
    <property type="term" value="F:metal ion binding"/>
    <property type="evidence" value="ECO:0007669"/>
    <property type="project" value="UniProtKB-KW"/>
</dbReference>
<comment type="cofactor">
    <cofactor evidence="1">
        <name>Mn(2+)</name>
        <dbReference type="ChEBI" id="CHEBI:29035"/>
    </cofactor>
</comment>
<gene>
    <name evidence="9" type="ORF">CTEN210_05650</name>
</gene>
<comment type="cofactor">
    <cofactor evidence="2">
        <name>Mg(2+)</name>
        <dbReference type="ChEBI" id="CHEBI:18420"/>
    </cofactor>
</comment>
<keyword evidence="5" id="KW-0460">Magnesium</keyword>
<evidence type="ECO:0000256" key="4">
    <source>
        <dbReference type="ARBA" id="ARBA00022801"/>
    </source>
</evidence>
<keyword evidence="6" id="KW-0464">Manganese</keyword>
<dbReference type="InterPro" id="IPR045121">
    <property type="entry name" value="CoAse"/>
</dbReference>
<feature type="domain" description="Nudix hydrolase" evidence="8">
    <location>
        <begin position="214"/>
        <end position="357"/>
    </location>
</feature>
<evidence type="ECO:0000259" key="8">
    <source>
        <dbReference type="PROSITE" id="PS51462"/>
    </source>
</evidence>
<organism evidence="9 10">
    <name type="scientific">Chaetoceros tenuissimus</name>
    <dbReference type="NCBI Taxonomy" id="426638"/>
    <lineage>
        <taxon>Eukaryota</taxon>
        <taxon>Sar</taxon>
        <taxon>Stramenopiles</taxon>
        <taxon>Ochrophyta</taxon>
        <taxon>Bacillariophyta</taxon>
        <taxon>Coscinodiscophyceae</taxon>
        <taxon>Chaetocerotophycidae</taxon>
        <taxon>Chaetocerotales</taxon>
        <taxon>Chaetocerotaceae</taxon>
        <taxon>Chaetoceros</taxon>
    </lineage>
</organism>
<dbReference type="Gene3D" id="3.90.79.10">
    <property type="entry name" value="Nucleoside Triphosphate Pyrophosphohydrolase"/>
    <property type="match status" value="1"/>
</dbReference>
<comment type="caution">
    <text evidence="9">The sequence shown here is derived from an EMBL/GenBank/DDBJ whole genome shotgun (WGS) entry which is preliminary data.</text>
</comment>
<dbReference type="PANTHER" id="PTHR12992">
    <property type="entry name" value="NUDIX HYDROLASE"/>
    <property type="match status" value="1"/>
</dbReference>
<dbReference type="SUPFAM" id="SSF55811">
    <property type="entry name" value="Nudix"/>
    <property type="match status" value="1"/>
</dbReference>
<keyword evidence="10" id="KW-1185">Reference proteome</keyword>
<evidence type="ECO:0000256" key="6">
    <source>
        <dbReference type="ARBA" id="ARBA00023211"/>
    </source>
</evidence>
<evidence type="ECO:0000256" key="7">
    <source>
        <dbReference type="SAM" id="MobiDB-lite"/>
    </source>
</evidence>
<dbReference type="GO" id="GO:0010945">
    <property type="term" value="F:coenzyme A diphosphatase activity"/>
    <property type="evidence" value="ECO:0007669"/>
    <property type="project" value="InterPro"/>
</dbReference>